<dbReference type="SUPFAM" id="SSF52540">
    <property type="entry name" value="P-loop containing nucleoside triphosphate hydrolases"/>
    <property type="match status" value="1"/>
</dbReference>
<dbReference type="InterPro" id="IPR050566">
    <property type="entry name" value="Deoxyribonucleoside_kinase"/>
</dbReference>
<dbReference type="EnsemblMetazoa" id="MESCA004582-RA">
    <property type="protein sequence ID" value="MESCA004582-PA"/>
    <property type="gene ID" value="MESCA004582"/>
</dbReference>
<organism evidence="2 3">
    <name type="scientific">Megaselia scalaris</name>
    <name type="common">Humpbacked fly</name>
    <name type="synonym">Phora scalaris</name>
    <dbReference type="NCBI Taxonomy" id="36166"/>
    <lineage>
        <taxon>Eukaryota</taxon>
        <taxon>Metazoa</taxon>
        <taxon>Ecdysozoa</taxon>
        <taxon>Arthropoda</taxon>
        <taxon>Hexapoda</taxon>
        <taxon>Insecta</taxon>
        <taxon>Pterygota</taxon>
        <taxon>Neoptera</taxon>
        <taxon>Endopterygota</taxon>
        <taxon>Diptera</taxon>
        <taxon>Brachycera</taxon>
        <taxon>Muscomorpha</taxon>
        <taxon>Platypezoidea</taxon>
        <taxon>Phoridae</taxon>
        <taxon>Megaseliini</taxon>
        <taxon>Megaselia</taxon>
    </lineage>
</organism>
<accession>T1GM14</accession>
<reference evidence="3" key="1">
    <citation type="submission" date="2013-02" db="EMBL/GenBank/DDBJ databases">
        <authorList>
            <person name="Hughes D."/>
        </authorList>
    </citation>
    <scope>NUCLEOTIDE SEQUENCE</scope>
    <source>
        <strain>Durham</strain>
        <strain evidence="3">NC isolate 2 -- Noor lab</strain>
    </source>
</reference>
<evidence type="ECO:0000313" key="2">
    <source>
        <dbReference type="EnsemblMetazoa" id="MESCA004582-PA"/>
    </source>
</evidence>
<reference evidence="2" key="2">
    <citation type="submission" date="2015-06" db="UniProtKB">
        <authorList>
            <consortium name="EnsemblMetazoa"/>
        </authorList>
    </citation>
    <scope>IDENTIFICATION</scope>
</reference>
<protein>
    <recommendedName>
        <fullName evidence="1">Deoxynucleoside kinase domain-containing protein</fullName>
    </recommendedName>
</protein>
<evidence type="ECO:0000259" key="1">
    <source>
        <dbReference type="Pfam" id="PF01712"/>
    </source>
</evidence>
<feature type="domain" description="Deoxynucleoside kinase" evidence="1">
    <location>
        <begin position="22"/>
        <end position="62"/>
    </location>
</feature>
<dbReference type="Gene3D" id="3.40.50.300">
    <property type="entry name" value="P-loop containing nucleotide triphosphate hydrolases"/>
    <property type="match status" value="1"/>
</dbReference>
<dbReference type="Pfam" id="PF01712">
    <property type="entry name" value="dNK"/>
    <property type="match status" value="1"/>
</dbReference>
<name>T1GM14_MEGSC</name>
<proteinExistence type="predicted"/>
<sequence length="66" mass="7518">MENTKITIKDARFVTKKNILLIIDGNIGCGKSTLLQYIKSRNDVEVVLEPINKWKNVEGQSLLHHV</sequence>
<keyword evidence="3" id="KW-1185">Reference proteome</keyword>
<dbReference type="STRING" id="36166.T1GM14"/>
<dbReference type="HOGENOM" id="CLU_2834087_0_0_1"/>
<dbReference type="PANTHER" id="PTHR10513">
    <property type="entry name" value="DEOXYNUCLEOSIDE KINASE"/>
    <property type="match status" value="1"/>
</dbReference>
<dbReference type="GO" id="GO:0019136">
    <property type="term" value="F:deoxynucleoside kinase activity"/>
    <property type="evidence" value="ECO:0007669"/>
    <property type="project" value="TreeGrafter"/>
</dbReference>
<dbReference type="GO" id="GO:0005739">
    <property type="term" value="C:mitochondrion"/>
    <property type="evidence" value="ECO:0007669"/>
    <property type="project" value="TreeGrafter"/>
</dbReference>
<dbReference type="PANTHER" id="PTHR10513:SF24">
    <property type="entry name" value="THYMIDINE KINASE 2, MITOCHONDRIAL"/>
    <property type="match status" value="1"/>
</dbReference>
<dbReference type="Proteomes" id="UP000015102">
    <property type="component" value="Unassembled WGS sequence"/>
</dbReference>
<dbReference type="InterPro" id="IPR031314">
    <property type="entry name" value="DNK_dom"/>
</dbReference>
<dbReference type="InterPro" id="IPR027417">
    <property type="entry name" value="P-loop_NTPase"/>
</dbReference>
<dbReference type="EMBL" id="CAQQ02190502">
    <property type="status" value="NOT_ANNOTATED_CDS"/>
    <property type="molecule type" value="Genomic_DNA"/>
</dbReference>
<dbReference type="EMBL" id="CAQQ02190503">
    <property type="status" value="NOT_ANNOTATED_CDS"/>
    <property type="molecule type" value="Genomic_DNA"/>
</dbReference>
<evidence type="ECO:0000313" key="3">
    <source>
        <dbReference type="Proteomes" id="UP000015102"/>
    </source>
</evidence>
<dbReference type="AlphaFoldDB" id="T1GM14"/>